<keyword evidence="3" id="KW-1185">Reference proteome</keyword>
<name>A0A0R3U0I1_RODNA</name>
<evidence type="ECO:0000256" key="1">
    <source>
        <dbReference type="SAM" id="MobiDB-lite"/>
    </source>
</evidence>
<gene>
    <name evidence="2" type="ORF">HNAJ_LOCUS13604</name>
</gene>
<feature type="region of interest" description="Disordered" evidence="1">
    <location>
        <begin position="125"/>
        <end position="148"/>
    </location>
</feature>
<dbReference type="WBParaSite" id="HNAJ_0001363001-mRNA-1">
    <property type="protein sequence ID" value="HNAJ_0001363001-mRNA-1"/>
    <property type="gene ID" value="HNAJ_0001363001"/>
</dbReference>
<dbReference type="Proteomes" id="UP000278807">
    <property type="component" value="Unassembled WGS sequence"/>
</dbReference>
<evidence type="ECO:0000313" key="3">
    <source>
        <dbReference type="Proteomes" id="UP000278807"/>
    </source>
</evidence>
<protein>
    <submittedName>
        <fullName evidence="4">PID domain-containing protein</fullName>
    </submittedName>
</protein>
<dbReference type="EMBL" id="UZAE01015706">
    <property type="protein sequence ID" value="VDO16454.1"/>
    <property type="molecule type" value="Genomic_DNA"/>
</dbReference>
<proteinExistence type="predicted"/>
<dbReference type="OrthoDB" id="20550at2759"/>
<evidence type="ECO:0000313" key="2">
    <source>
        <dbReference type="EMBL" id="VDO16454.1"/>
    </source>
</evidence>
<accession>A0A0R3U0I1</accession>
<reference evidence="2 3" key="2">
    <citation type="submission" date="2018-11" db="EMBL/GenBank/DDBJ databases">
        <authorList>
            <consortium name="Pathogen Informatics"/>
        </authorList>
    </citation>
    <scope>NUCLEOTIDE SEQUENCE [LARGE SCALE GENOMIC DNA]</scope>
</reference>
<evidence type="ECO:0000313" key="4">
    <source>
        <dbReference type="WBParaSite" id="HNAJ_0001363001-mRNA-1"/>
    </source>
</evidence>
<organism evidence="4">
    <name type="scientific">Rodentolepis nana</name>
    <name type="common">Dwarf tapeworm</name>
    <name type="synonym">Hymenolepis nana</name>
    <dbReference type="NCBI Taxonomy" id="102285"/>
    <lineage>
        <taxon>Eukaryota</taxon>
        <taxon>Metazoa</taxon>
        <taxon>Spiralia</taxon>
        <taxon>Lophotrochozoa</taxon>
        <taxon>Platyhelminthes</taxon>
        <taxon>Cestoda</taxon>
        <taxon>Eucestoda</taxon>
        <taxon>Cyclophyllidea</taxon>
        <taxon>Hymenolepididae</taxon>
        <taxon>Rodentolepis</taxon>
    </lineage>
</organism>
<dbReference type="AlphaFoldDB" id="A0A0R3U0I1"/>
<sequence>MVSWSREVASGGGDNFSEEILTDLPFPFASFPIPASTSYAPSPDKSIPLLPTPGSQMQGQIDACVQANITETSMSETVDSFQLDPDGPYPTMIRAKTGASTLPSTGNSSMNPMSLDYRTRTLSASSLHGNGSLDKPEGKRNGAHRNPNLISGFRKLHTAFRGAVNAVRSATKATKIFSQDEPSSEEDDEVIGNQGIRLRCSRKMKGQKEFLQIKLVQKLDNEHIGAIWAMRVSPCGRLLVRKSFFPPVLVLFSLACAFCKF</sequence>
<reference evidence="4" key="1">
    <citation type="submission" date="2017-02" db="UniProtKB">
        <authorList>
            <consortium name="WormBaseParasite"/>
        </authorList>
    </citation>
    <scope>IDENTIFICATION</scope>
</reference>